<evidence type="ECO:0000313" key="2">
    <source>
        <dbReference type="EMBL" id="KAK1594862.1"/>
    </source>
</evidence>
<dbReference type="RefSeq" id="XP_060415981.1">
    <property type="nucleotide sequence ID" value="XM_060550825.1"/>
</dbReference>
<dbReference type="GeneID" id="85435065"/>
<dbReference type="Proteomes" id="UP001230504">
    <property type="component" value="Unassembled WGS sequence"/>
</dbReference>
<evidence type="ECO:0000256" key="1">
    <source>
        <dbReference type="SAM" id="MobiDB-lite"/>
    </source>
</evidence>
<feature type="region of interest" description="Disordered" evidence="1">
    <location>
        <begin position="182"/>
        <end position="221"/>
    </location>
</feature>
<comment type="caution">
    <text evidence="2">The sequence shown here is derived from an EMBL/GenBank/DDBJ whole genome shotgun (WGS) entry which is preliminary data.</text>
</comment>
<dbReference type="AlphaFoldDB" id="A0AAD8Q2R6"/>
<feature type="compositionally biased region" description="Basic and acidic residues" evidence="1">
    <location>
        <begin position="183"/>
        <end position="196"/>
    </location>
</feature>
<sequence length="221" mass="24673">MDNQSPNLPSRADQPASFLYKHKGRPDYILDLERFECFVHHAKVSVCPRLGSRLSETNANQTTSQQAWPADLLLGTYTNGGWFTFGAPTPPPAPQPFHPLCVAALSCHDARLESFPDEGYGMGGSRPRSSCTSAVPASPVFDVELFPSGEQSYRRPWTRKFLTYRCVPRAVHHTARQVLDYGGVRDRQRSTREPKCCRAPPKSHSKLPARRSAADTMSLWS</sequence>
<protein>
    <submittedName>
        <fullName evidence="2">Uncharacterized protein</fullName>
    </submittedName>
</protein>
<organism evidence="2 3">
    <name type="scientific">Colletotrichum navitas</name>
    <dbReference type="NCBI Taxonomy" id="681940"/>
    <lineage>
        <taxon>Eukaryota</taxon>
        <taxon>Fungi</taxon>
        <taxon>Dikarya</taxon>
        <taxon>Ascomycota</taxon>
        <taxon>Pezizomycotina</taxon>
        <taxon>Sordariomycetes</taxon>
        <taxon>Hypocreomycetidae</taxon>
        <taxon>Glomerellales</taxon>
        <taxon>Glomerellaceae</taxon>
        <taxon>Colletotrichum</taxon>
        <taxon>Colletotrichum graminicola species complex</taxon>
    </lineage>
</organism>
<reference evidence="2" key="1">
    <citation type="submission" date="2021-06" db="EMBL/GenBank/DDBJ databases">
        <title>Comparative genomics, transcriptomics and evolutionary studies reveal genomic signatures of adaptation to plant cell wall in hemibiotrophic fungi.</title>
        <authorList>
            <consortium name="DOE Joint Genome Institute"/>
            <person name="Baroncelli R."/>
            <person name="Diaz J.F."/>
            <person name="Benocci T."/>
            <person name="Peng M."/>
            <person name="Battaglia E."/>
            <person name="Haridas S."/>
            <person name="Andreopoulos W."/>
            <person name="Labutti K."/>
            <person name="Pangilinan J."/>
            <person name="Floch G.L."/>
            <person name="Makela M.R."/>
            <person name="Henrissat B."/>
            <person name="Grigoriev I.V."/>
            <person name="Crouch J.A."/>
            <person name="De Vries R.P."/>
            <person name="Sukno S.A."/>
            <person name="Thon M.R."/>
        </authorList>
    </citation>
    <scope>NUCLEOTIDE SEQUENCE</scope>
    <source>
        <strain evidence="2">CBS 125086</strain>
    </source>
</reference>
<keyword evidence="3" id="KW-1185">Reference proteome</keyword>
<evidence type="ECO:0000313" key="3">
    <source>
        <dbReference type="Proteomes" id="UP001230504"/>
    </source>
</evidence>
<name>A0AAD8Q2R6_9PEZI</name>
<dbReference type="EMBL" id="JAHLJV010000018">
    <property type="protein sequence ID" value="KAK1594862.1"/>
    <property type="molecule type" value="Genomic_DNA"/>
</dbReference>
<accession>A0AAD8Q2R6</accession>
<proteinExistence type="predicted"/>
<gene>
    <name evidence="2" type="ORF">LY79DRAFT_128361</name>
</gene>